<dbReference type="Gene3D" id="2.40.10.120">
    <property type="match status" value="1"/>
</dbReference>
<dbReference type="SUPFAM" id="SSF50494">
    <property type="entry name" value="Trypsin-like serine proteases"/>
    <property type="match status" value="1"/>
</dbReference>
<dbReference type="Gene3D" id="2.30.42.10">
    <property type="match status" value="2"/>
</dbReference>
<keyword evidence="3 9" id="KW-0732">Signal</keyword>
<accession>A0A5N0T7I4</accession>
<keyword evidence="12" id="KW-1185">Reference proteome</keyword>
<comment type="caution">
    <text evidence="11">The sequence shown here is derived from an EMBL/GenBank/DDBJ whole genome shotgun (WGS) entry which is preliminary data.</text>
</comment>
<protein>
    <submittedName>
        <fullName evidence="11">Do family serine endopeptidase</fullName>
    </submittedName>
</protein>
<evidence type="ECO:0000259" key="10">
    <source>
        <dbReference type="PROSITE" id="PS50106"/>
    </source>
</evidence>
<dbReference type="RefSeq" id="WP_150864581.1">
    <property type="nucleotide sequence ID" value="NZ_VYXP01000006.1"/>
</dbReference>
<evidence type="ECO:0000256" key="8">
    <source>
        <dbReference type="PIRSR" id="PIRSR611782-2"/>
    </source>
</evidence>
<feature type="binding site" evidence="8">
    <location>
        <begin position="204"/>
        <end position="206"/>
    </location>
    <ligand>
        <name>substrate</name>
    </ligand>
</feature>
<evidence type="ECO:0000256" key="9">
    <source>
        <dbReference type="SAM" id="SignalP"/>
    </source>
</evidence>
<dbReference type="PROSITE" id="PS50106">
    <property type="entry name" value="PDZ"/>
    <property type="match status" value="1"/>
</dbReference>
<evidence type="ECO:0000256" key="1">
    <source>
        <dbReference type="ARBA" id="ARBA00010541"/>
    </source>
</evidence>
<dbReference type="GO" id="GO:0006515">
    <property type="term" value="P:protein quality control for misfolded or incompletely synthesized proteins"/>
    <property type="evidence" value="ECO:0007669"/>
    <property type="project" value="TreeGrafter"/>
</dbReference>
<dbReference type="PANTHER" id="PTHR22939:SF129">
    <property type="entry name" value="SERINE PROTEASE HTRA2, MITOCHONDRIAL"/>
    <property type="match status" value="1"/>
</dbReference>
<evidence type="ECO:0000256" key="4">
    <source>
        <dbReference type="ARBA" id="ARBA00022737"/>
    </source>
</evidence>
<dbReference type="PRINTS" id="PR00834">
    <property type="entry name" value="PROTEASES2C"/>
</dbReference>
<feature type="signal peptide" evidence="9">
    <location>
        <begin position="1"/>
        <end position="20"/>
    </location>
</feature>
<organism evidence="11 12">
    <name type="scientific">Marinihelvus fidelis</name>
    <dbReference type="NCBI Taxonomy" id="2613842"/>
    <lineage>
        <taxon>Bacteria</taxon>
        <taxon>Pseudomonadati</taxon>
        <taxon>Pseudomonadota</taxon>
        <taxon>Gammaproteobacteria</taxon>
        <taxon>Chromatiales</taxon>
        <taxon>Wenzhouxiangellaceae</taxon>
        <taxon>Marinihelvus</taxon>
    </lineage>
</organism>
<evidence type="ECO:0000313" key="12">
    <source>
        <dbReference type="Proteomes" id="UP000325372"/>
    </source>
</evidence>
<feature type="binding site" evidence="8">
    <location>
        <position position="132"/>
    </location>
    <ligand>
        <name>substrate</name>
    </ligand>
</feature>
<dbReference type="SMART" id="SM00228">
    <property type="entry name" value="PDZ"/>
    <property type="match status" value="2"/>
</dbReference>
<dbReference type="GO" id="GO:0004252">
    <property type="term" value="F:serine-type endopeptidase activity"/>
    <property type="evidence" value="ECO:0007669"/>
    <property type="project" value="InterPro"/>
</dbReference>
<evidence type="ECO:0000256" key="7">
    <source>
        <dbReference type="PIRSR" id="PIRSR611782-1"/>
    </source>
</evidence>
<dbReference type="SUPFAM" id="SSF50156">
    <property type="entry name" value="PDZ domain-like"/>
    <property type="match status" value="2"/>
</dbReference>
<dbReference type="AlphaFoldDB" id="A0A5N0T7I4"/>
<feature type="binding site" evidence="8">
    <location>
        <position position="102"/>
    </location>
    <ligand>
        <name>substrate</name>
    </ligand>
</feature>
<comment type="similarity">
    <text evidence="1">Belongs to the peptidase S1C family.</text>
</comment>
<reference evidence="11 12" key="1">
    <citation type="submission" date="2019-09" db="EMBL/GenBank/DDBJ databases">
        <title>Wenzhouxiangella sp. Genome sequencing and assembly.</title>
        <authorList>
            <person name="Zhang R."/>
        </authorList>
    </citation>
    <scope>NUCLEOTIDE SEQUENCE [LARGE SCALE GENOMIC DNA]</scope>
    <source>
        <strain evidence="11 12">W260</strain>
    </source>
</reference>
<dbReference type="GO" id="GO:0042597">
    <property type="term" value="C:periplasmic space"/>
    <property type="evidence" value="ECO:0007669"/>
    <property type="project" value="TreeGrafter"/>
</dbReference>
<evidence type="ECO:0000313" key="11">
    <source>
        <dbReference type="EMBL" id="KAA9130943.1"/>
    </source>
</evidence>
<dbReference type="InterPro" id="IPR001478">
    <property type="entry name" value="PDZ"/>
</dbReference>
<dbReference type="EMBL" id="VYXP01000006">
    <property type="protein sequence ID" value="KAA9130943.1"/>
    <property type="molecule type" value="Genomic_DNA"/>
</dbReference>
<gene>
    <name evidence="11" type="ORF">F3N42_11355</name>
</gene>
<feature type="chain" id="PRO_5039378008" evidence="9">
    <location>
        <begin position="21"/>
        <end position="448"/>
    </location>
</feature>
<dbReference type="Pfam" id="PF13365">
    <property type="entry name" value="Trypsin_2"/>
    <property type="match status" value="1"/>
</dbReference>
<dbReference type="InterPro" id="IPR009003">
    <property type="entry name" value="Peptidase_S1_PA"/>
</dbReference>
<sequence>MVKKIWVGLLTLLAPFWAHAALPAAVDGQPLPSLAPVLEEVTPSVVNVYTRTRVRVRSPLMDDPFFRRFFNIPDVPRERVSQSLGSGVIVDAGNGYVLTNNHVIQGADDIAVTLQDGRSLDATLVGADPDTDLAVIQVPAENLTALPLADSEQLKVGDFVVAVGNPFGLGQTVTSGIVSALGRAGLRGLEFQNFIQTDASINPGNSGGALVNLRGELVGINSAIFTPSGGNVGIGFAIPSGMARYVLEQLVEHGEVRRGSLGLVVQDLTPDLALAFGLEAGQGVLVAEVMPGSAAETAGLQAGDVIASVAKRPVRSAQSFLNAEGQVPVGERVPLTFLREGGERKATLVIEPPQVLLGEDIDARLAGARFMALPARARAQGQSGVVISGLAEGSRLAYEGLREGDIINAVNRGRVDDLDDLASGVTQARGALLLQIRRNGRAYVARID</sequence>
<name>A0A5N0T7I4_9GAMM</name>
<evidence type="ECO:0000256" key="5">
    <source>
        <dbReference type="ARBA" id="ARBA00022801"/>
    </source>
</evidence>
<dbReference type="Proteomes" id="UP000325372">
    <property type="component" value="Unassembled WGS sequence"/>
</dbReference>
<feature type="domain" description="PDZ" evidence="10">
    <location>
        <begin position="250"/>
        <end position="316"/>
    </location>
</feature>
<dbReference type="InterPro" id="IPR011782">
    <property type="entry name" value="Pept_S1C_Do"/>
</dbReference>
<dbReference type="Pfam" id="PF00595">
    <property type="entry name" value="PDZ"/>
    <property type="match status" value="1"/>
</dbReference>
<evidence type="ECO:0000256" key="3">
    <source>
        <dbReference type="ARBA" id="ARBA00022729"/>
    </source>
</evidence>
<dbReference type="NCBIfam" id="TIGR02037">
    <property type="entry name" value="degP_htrA_DO"/>
    <property type="match status" value="1"/>
</dbReference>
<dbReference type="InterPro" id="IPR036034">
    <property type="entry name" value="PDZ_sf"/>
</dbReference>
<feature type="active site" description="Charge relay system" evidence="7">
    <location>
        <position position="102"/>
    </location>
</feature>
<evidence type="ECO:0000256" key="2">
    <source>
        <dbReference type="ARBA" id="ARBA00022670"/>
    </source>
</evidence>
<dbReference type="InterPro" id="IPR001940">
    <property type="entry name" value="Peptidase_S1C"/>
</dbReference>
<keyword evidence="2" id="KW-0645">Protease</keyword>
<evidence type="ECO:0000256" key="6">
    <source>
        <dbReference type="ARBA" id="ARBA00022825"/>
    </source>
</evidence>
<keyword evidence="5" id="KW-0378">Hydrolase</keyword>
<keyword evidence="6" id="KW-0720">Serine protease</keyword>
<proteinExistence type="inferred from homology"/>
<feature type="active site" description="Charge relay system" evidence="7">
    <location>
        <position position="206"/>
    </location>
</feature>
<keyword evidence="4" id="KW-0677">Repeat</keyword>
<feature type="active site" description="Charge relay system" evidence="7">
    <location>
        <position position="132"/>
    </location>
</feature>
<dbReference type="PANTHER" id="PTHR22939">
    <property type="entry name" value="SERINE PROTEASE FAMILY S1C HTRA-RELATED"/>
    <property type="match status" value="1"/>
</dbReference>